<evidence type="ECO:0000256" key="1">
    <source>
        <dbReference type="SAM" id="MobiDB-lite"/>
    </source>
</evidence>
<comment type="caution">
    <text evidence="2">The sequence shown here is derived from an EMBL/GenBank/DDBJ whole genome shotgun (WGS) entry which is preliminary data.</text>
</comment>
<reference evidence="2 3" key="1">
    <citation type="submission" date="2021-06" db="EMBL/GenBank/DDBJ databases">
        <title>Caerostris darwini draft genome.</title>
        <authorList>
            <person name="Kono N."/>
            <person name="Arakawa K."/>
        </authorList>
    </citation>
    <scope>NUCLEOTIDE SEQUENCE [LARGE SCALE GENOMIC DNA]</scope>
</reference>
<feature type="region of interest" description="Disordered" evidence="1">
    <location>
        <begin position="129"/>
        <end position="158"/>
    </location>
</feature>
<dbReference type="AlphaFoldDB" id="A0AAV4S235"/>
<name>A0AAV4S235_9ARAC</name>
<organism evidence="2 3">
    <name type="scientific">Caerostris darwini</name>
    <dbReference type="NCBI Taxonomy" id="1538125"/>
    <lineage>
        <taxon>Eukaryota</taxon>
        <taxon>Metazoa</taxon>
        <taxon>Ecdysozoa</taxon>
        <taxon>Arthropoda</taxon>
        <taxon>Chelicerata</taxon>
        <taxon>Arachnida</taxon>
        <taxon>Araneae</taxon>
        <taxon>Araneomorphae</taxon>
        <taxon>Entelegynae</taxon>
        <taxon>Araneoidea</taxon>
        <taxon>Araneidae</taxon>
        <taxon>Caerostris</taxon>
    </lineage>
</organism>
<sequence length="302" mass="33972">MHLSVYPEQTNKNERQAFIPRHQPLNLILLNPRSGSPPPRYKCPRYRNLEGDLGDGLTVSSHILTTPSGTMAFWSRSTDREVSTLQWYCWQTLPPPPPYRCQIRYKTSAIVCPSNAILLSIPNKPIKTKGEHSSLCHQPHPPESSLRKSSPAIQMSPISKSRRRPWGWVDSFFPYFDDPKWNDGILESLDRLGGLDSAMALLADVPPFPSSLPVPLCLFLKPALSSSHRMHSSVYPEQTNKNERQAFIPRHQPLNLILLCLRSGSPPPRYKCPRYRNLEGDAGDGLTVSSHILTTPSGTMAF</sequence>
<dbReference type="EMBL" id="BPLQ01007133">
    <property type="protein sequence ID" value="GIY28095.1"/>
    <property type="molecule type" value="Genomic_DNA"/>
</dbReference>
<evidence type="ECO:0000313" key="2">
    <source>
        <dbReference type="EMBL" id="GIY28095.1"/>
    </source>
</evidence>
<keyword evidence="3" id="KW-1185">Reference proteome</keyword>
<dbReference type="Proteomes" id="UP001054837">
    <property type="component" value="Unassembled WGS sequence"/>
</dbReference>
<proteinExistence type="predicted"/>
<evidence type="ECO:0000313" key="3">
    <source>
        <dbReference type="Proteomes" id="UP001054837"/>
    </source>
</evidence>
<gene>
    <name evidence="2" type="ORF">CDAR_214221</name>
</gene>
<feature type="compositionally biased region" description="Polar residues" evidence="1">
    <location>
        <begin position="147"/>
        <end position="158"/>
    </location>
</feature>
<protein>
    <submittedName>
        <fullName evidence="2">Uncharacterized protein</fullName>
    </submittedName>
</protein>
<accession>A0AAV4S235</accession>